<sequence>MFKMIYNIARTELQMLFYSPVAWLILVVFGIQAGLIFAGKIEGLVVSQEMGYSVAGATFNIFANPWGAVFVNMQNYLYFYIPLLTMSLVSKELSSGSIRLLYSSPITNLQIIVGKFVSMMIYGLFMIGILLLITLCSWSVIKDFDWPMVFVGLLGLYLLICAYAAIGIFMSSLTSYQIVAAIGTFAVLMVLSMIGNWWQEYDFIRDVTYWLAMPGRSGKFIAGLICSEDLLYFILVVCLFLALTIIRLNAVRQKIRFVITLGRNVGVILLVCVLGFITSMPKMKVYYDATATKMNTLTPNSQEIVAKLDGGMTITTYINALDPGASWYAAFYFLKPDMERFEQYLRFKPDMKLKYVYYYDTCANPQLDRRFPDKNLREKMIEVCKMYGLDSNRFMGPEEIRKKIDLSGEGNTFVRQIVRDNGEKAWLRIYNDMQRFPSEREISAAFKRMVMELPKVGIVQGHGERSFYGGKDRDYSAFADDKGFRHSLLNQGFDVEEVRLDKQVPEHINIVVISDMREWLTPAEEANLQQYIDRGGNLFILGEPKRRDVMNPLFAKFGFEMTDGVLVKQDTNLQADVILSYPTKEAADSIAYDFGTMRRYRMVMSTPSVAGLEQIADKGYKVTTMFKTDTIGVWNELETTDFIDDTIRLNPAIGEVEKTYSTAVALSRKVGDKEQKIILTGDADCISNGEFGRRVPTARTSNYTLVTGGFFWLSDGEVPIDVRRPPLPDDKVYVAKTGAWIIKWSFTLLIPLLLAAAGVLIWIRRKGR</sequence>
<dbReference type="InterPro" id="IPR019196">
    <property type="entry name" value="ABC_transp_unknown"/>
</dbReference>
<evidence type="ECO:0000259" key="2">
    <source>
        <dbReference type="Pfam" id="PF09822"/>
    </source>
</evidence>
<feature type="transmembrane region" description="Helical" evidence="1">
    <location>
        <begin position="230"/>
        <end position="250"/>
    </location>
</feature>
<keyword evidence="1" id="KW-0472">Membrane</keyword>
<accession>A0ABR7D0Y4</accession>
<feature type="transmembrane region" description="Helical" evidence="1">
    <location>
        <begin position="257"/>
        <end position="277"/>
    </location>
</feature>
<dbReference type="Pfam" id="PF09822">
    <property type="entry name" value="ABC_transp_aux"/>
    <property type="match status" value="1"/>
</dbReference>
<gene>
    <name evidence="3" type="ORF">H8S64_10630</name>
</gene>
<dbReference type="InterPro" id="IPR029062">
    <property type="entry name" value="Class_I_gatase-like"/>
</dbReference>
<feature type="transmembrane region" description="Helical" evidence="1">
    <location>
        <begin position="178"/>
        <end position="198"/>
    </location>
</feature>
<dbReference type="Proteomes" id="UP000646484">
    <property type="component" value="Unassembled WGS sequence"/>
</dbReference>
<dbReference type="RefSeq" id="WP_186976038.1">
    <property type="nucleotide sequence ID" value="NZ_JACOOH010000004.1"/>
</dbReference>
<feature type="transmembrane region" description="Helical" evidence="1">
    <location>
        <begin position="50"/>
        <end position="71"/>
    </location>
</feature>
<dbReference type="EMBL" id="JACOOH010000004">
    <property type="protein sequence ID" value="MBC5621554.1"/>
    <property type="molecule type" value="Genomic_DNA"/>
</dbReference>
<feature type="transmembrane region" description="Helical" evidence="1">
    <location>
        <begin position="744"/>
        <end position="763"/>
    </location>
</feature>
<keyword evidence="1" id="KW-1133">Transmembrane helix</keyword>
<protein>
    <submittedName>
        <fullName evidence="3">Gldg family protein</fullName>
    </submittedName>
</protein>
<feature type="transmembrane region" description="Helical" evidence="1">
    <location>
        <begin position="119"/>
        <end position="140"/>
    </location>
</feature>
<evidence type="ECO:0000313" key="3">
    <source>
        <dbReference type="EMBL" id="MBC5621554.1"/>
    </source>
</evidence>
<organism evidence="3 4">
    <name type="scientific">Butyricimonas hominis</name>
    <dbReference type="NCBI Taxonomy" id="2763032"/>
    <lineage>
        <taxon>Bacteria</taxon>
        <taxon>Pseudomonadati</taxon>
        <taxon>Bacteroidota</taxon>
        <taxon>Bacteroidia</taxon>
        <taxon>Bacteroidales</taxon>
        <taxon>Odoribacteraceae</taxon>
        <taxon>Butyricimonas</taxon>
    </lineage>
</organism>
<keyword evidence="1" id="KW-0812">Transmembrane</keyword>
<feature type="domain" description="ABC-type uncharacterised transport system" evidence="2">
    <location>
        <begin position="454"/>
        <end position="697"/>
    </location>
</feature>
<feature type="transmembrane region" description="Helical" evidence="1">
    <location>
        <begin position="20"/>
        <end position="38"/>
    </location>
</feature>
<reference evidence="3 4" key="1">
    <citation type="submission" date="2020-08" db="EMBL/GenBank/DDBJ databases">
        <title>Genome public.</title>
        <authorList>
            <person name="Liu C."/>
            <person name="Sun Q."/>
        </authorList>
    </citation>
    <scope>NUCLEOTIDE SEQUENCE [LARGE SCALE GENOMIC DNA]</scope>
    <source>
        <strain evidence="3 4">NSJ-56</strain>
    </source>
</reference>
<evidence type="ECO:0000256" key="1">
    <source>
        <dbReference type="SAM" id="Phobius"/>
    </source>
</evidence>
<keyword evidence="4" id="KW-1185">Reference proteome</keyword>
<comment type="caution">
    <text evidence="3">The sequence shown here is derived from an EMBL/GenBank/DDBJ whole genome shotgun (WGS) entry which is preliminary data.</text>
</comment>
<name>A0ABR7D0Y4_9BACT</name>
<dbReference type="Pfam" id="PF12679">
    <property type="entry name" value="ABC2_membrane_2"/>
    <property type="match status" value="1"/>
</dbReference>
<evidence type="ECO:0000313" key="4">
    <source>
        <dbReference type="Proteomes" id="UP000646484"/>
    </source>
</evidence>
<feature type="transmembrane region" description="Helical" evidence="1">
    <location>
        <begin position="146"/>
        <end position="166"/>
    </location>
</feature>
<proteinExistence type="predicted"/>
<dbReference type="SUPFAM" id="SSF52317">
    <property type="entry name" value="Class I glutamine amidotransferase-like"/>
    <property type="match status" value="1"/>
</dbReference>